<comment type="similarity">
    <text evidence="1">Belongs to the UPF0319 family.</text>
</comment>
<dbReference type="Pfam" id="PF09829">
    <property type="entry name" value="DUF2057"/>
    <property type="match status" value="1"/>
</dbReference>
<keyword evidence="5" id="KW-1185">Reference proteome</keyword>
<gene>
    <name evidence="4" type="ORF">ACFOSS_01400</name>
</gene>
<evidence type="ECO:0000313" key="5">
    <source>
        <dbReference type="Proteomes" id="UP001595692"/>
    </source>
</evidence>
<feature type="chain" id="PRO_5045416632" evidence="3">
    <location>
        <begin position="21"/>
        <end position="207"/>
    </location>
</feature>
<evidence type="ECO:0000256" key="1">
    <source>
        <dbReference type="ARBA" id="ARBA00008490"/>
    </source>
</evidence>
<keyword evidence="2 3" id="KW-0732">Signal</keyword>
<accession>A0ABV8CIV8</accession>
<dbReference type="EMBL" id="JBHSAF010000001">
    <property type="protein sequence ID" value="MFC3912117.1"/>
    <property type="molecule type" value="Genomic_DNA"/>
</dbReference>
<comment type="caution">
    <text evidence="4">The sequence shown here is derived from an EMBL/GenBank/DDBJ whole genome shotgun (WGS) entry which is preliminary data.</text>
</comment>
<reference evidence="5" key="1">
    <citation type="journal article" date="2019" name="Int. J. Syst. Evol. Microbiol.">
        <title>The Global Catalogue of Microorganisms (GCM) 10K type strain sequencing project: providing services to taxonomists for standard genome sequencing and annotation.</title>
        <authorList>
            <consortium name="The Broad Institute Genomics Platform"/>
            <consortium name="The Broad Institute Genome Sequencing Center for Infectious Disease"/>
            <person name="Wu L."/>
            <person name="Ma J."/>
        </authorList>
    </citation>
    <scope>NUCLEOTIDE SEQUENCE [LARGE SCALE GENOMIC DNA]</scope>
    <source>
        <strain evidence="5">CCUG 54939</strain>
    </source>
</reference>
<proteinExistence type="inferred from homology"/>
<dbReference type="InterPro" id="IPR018635">
    <property type="entry name" value="UPF0319"/>
</dbReference>
<dbReference type="PANTHER" id="PTHR38108">
    <property type="entry name" value="UPF0319 PROTEIN YCCT"/>
    <property type="match status" value="1"/>
</dbReference>
<evidence type="ECO:0000313" key="4">
    <source>
        <dbReference type="EMBL" id="MFC3912117.1"/>
    </source>
</evidence>
<protein>
    <submittedName>
        <fullName evidence="4">DUF2057 family protein</fullName>
    </submittedName>
</protein>
<evidence type="ECO:0000256" key="2">
    <source>
        <dbReference type="ARBA" id="ARBA00022729"/>
    </source>
</evidence>
<feature type="signal peptide" evidence="3">
    <location>
        <begin position="1"/>
        <end position="20"/>
    </location>
</feature>
<dbReference type="Proteomes" id="UP001595692">
    <property type="component" value="Unassembled WGS sequence"/>
</dbReference>
<sequence length="207" mass="22294">MMRFCSLLLALWLATPSANAAKLMLAPDWQLLAMTPAAAEGQTPPLLAPGTHHLLVRYEATLPARVNGDNDETLRSDPVLVTLEIGQEDVTLSPPALSSDKQKRQFAAAPTVIVTTASGHNQTPTQRKVTVDGFQLGLNYQQLLLTQIGQPVMATPSVPQGQAAVVATATSMDSQAATPLDSQLQQLFLQASPEQRKRFIGWAVQQF</sequence>
<organism evidence="4 5">
    <name type="scientific">Pseudaeromonas sharmana</name>
    <dbReference type="NCBI Taxonomy" id="328412"/>
    <lineage>
        <taxon>Bacteria</taxon>
        <taxon>Pseudomonadati</taxon>
        <taxon>Pseudomonadota</taxon>
        <taxon>Gammaproteobacteria</taxon>
        <taxon>Aeromonadales</taxon>
        <taxon>Aeromonadaceae</taxon>
        <taxon>Pseudaeromonas</taxon>
    </lineage>
</organism>
<evidence type="ECO:0000256" key="3">
    <source>
        <dbReference type="SAM" id="SignalP"/>
    </source>
</evidence>
<dbReference type="PANTHER" id="PTHR38108:SF1">
    <property type="entry name" value="UPF0319 PROTEIN YCCT"/>
    <property type="match status" value="1"/>
</dbReference>
<name>A0ABV8CIV8_9GAMM</name>